<dbReference type="InterPro" id="IPR003593">
    <property type="entry name" value="AAA+_ATPase"/>
</dbReference>
<evidence type="ECO:0000256" key="3">
    <source>
        <dbReference type="ARBA" id="ARBA00022763"/>
    </source>
</evidence>
<accession>A0ABZ0S5P7</accession>
<dbReference type="Pfam" id="PF13541">
    <property type="entry name" value="ChlI"/>
    <property type="match status" value="1"/>
</dbReference>
<evidence type="ECO:0000313" key="15">
    <source>
        <dbReference type="EMBL" id="WPL16355.1"/>
    </source>
</evidence>
<dbReference type="GO" id="GO:0004252">
    <property type="term" value="F:serine-type endopeptidase activity"/>
    <property type="evidence" value="ECO:0007669"/>
    <property type="project" value="UniProtKB-EC"/>
</dbReference>
<name>A0ABZ0S5P7_9GAMM</name>
<feature type="short sequence motif" description="RadA KNRFG motif" evidence="11">
    <location>
        <begin position="282"/>
        <end position="286"/>
    </location>
</feature>
<dbReference type="HAMAP" id="MF_01498">
    <property type="entry name" value="RadA_bact"/>
    <property type="match status" value="1"/>
</dbReference>
<dbReference type="Pfam" id="PF13481">
    <property type="entry name" value="AAA_25"/>
    <property type="match status" value="1"/>
</dbReference>
<dbReference type="NCBIfam" id="TIGR00416">
    <property type="entry name" value="sms"/>
    <property type="match status" value="1"/>
</dbReference>
<evidence type="ECO:0000256" key="12">
    <source>
        <dbReference type="NCBIfam" id="TIGR00416"/>
    </source>
</evidence>
<dbReference type="Proteomes" id="UP001432180">
    <property type="component" value="Chromosome"/>
</dbReference>
<dbReference type="InterPro" id="IPR020588">
    <property type="entry name" value="RecA_ATP-bd"/>
</dbReference>
<dbReference type="Pfam" id="PF18073">
    <property type="entry name" value="Zn_ribbon_LapB"/>
    <property type="match status" value="1"/>
</dbReference>
<sequence length="481" mass="50909">MQPLDTNKAPQSFVMSALANPKKSKTLFVCAACGAELPKWAGQCPDCGVWNQIEEHHRPLPPPAGQGYAGAATAGLVQDLAELAPEVETRSPCGIGELDRVLGGGLVAGSVVLLGGDPGIGKSTLLLQACAAIGVSWGQAKAPGRRHPVLYVTGEESPEQVSLRALRLSLPREAIRLLAETSVERILATVERERPGVLVIDSIQTLFTEGMSSAPGSVSQVRESAAQLVRFAKQTGTTVFLVGHVTKEGALAGPRVLEHMVDTVLYFEGGPSGTHRLVRAVKNRFGAVNELGVFAMTERGLRQVKNPSAIFLARQAEPVPGSVVLVTREGTRPLLVEVQALVDESPLANPRRVTLGLDHNRLAMLLAVLHRHGGVPLFNQDVFANVVGGVRVTETAADLALVLAVLSSYRDRALPLDLAVFGEIGLAGEIRPVPNGLERLREAVKHGMRQAIIPAANAPKGGLEGVEIRAVNSLREALDAV</sequence>
<dbReference type="InterPro" id="IPR027417">
    <property type="entry name" value="P-loop_NTPase"/>
</dbReference>
<dbReference type="InterPro" id="IPR041166">
    <property type="entry name" value="Rubredoxin_2"/>
</dbReference>
<feature type="domain" description="RecA family profile 1" evidence="14">
    <location>
        <begin position="87"/>
        <end position="245"/>
    </location>
</feature>
<evidence type="ECO:0000256" key="7">
    <source>
        <dbReference type="ARBA" id="ARBA00022840"/>
    </source>
</evidence>
<keyword evidence="15" id="KW-0645">Protease</keyword>
<keyword evidence="4 13" id="KW-0863">Zinc-finger</keyword>
<evidence type="ECO:0000256" key="8">
    <source>
        <dbReference type="ARBA" id="ARBA00023016"/>
    </source>
</evidence>
<protein>
    <recommendedName>
        <fullName evidence="11 12">DNA repair protein RadA</fullName>
    </recommendedName>
</protein>
<dbReference type="InterPro" id="IPR014721">
    <property type="entry name" value="Ribsml_uS5_D2-typ_fold_subgr"/>
</dbReference>
<evidence type="ECO:0000259" key="14">
    <source>
        <dbReference type="PROSITE" id="PS50162"/>
    </source>
</evidence>
<gene>
    <name evidence="15" type="primary">lon2_1</name>
    <name evidence="11" type="synonym">radA</name>
    <name evidence="15" type="ORF">Thiowin_01309</name>
</gene>
<keyword evidence="3 11" id="KW-0227">DNA damage</keyword>
<reference evidence="15 16" key="1">
    <citation type="journal article" date="2023" name="Microorganisms">
        <title>Thiorhodovibrio frisius and Trv. litoralis spp. nov., Two Novel Members from a Clade of Fastidious Purple Sulfur Bacteria That Exhibit Unique Red-Shifted Light-Harvesting Capabilities.</title>
        <authorList>
            <person name="Methner A."/>
            <person name="Kuzyk S.B."/>
            <person name="Petersen J."/>
            <person name="Bauer S."/>
            <person name="Brinkmann H."/>
            <person name="Sichau K."/>
            <person name="Wanner G."/>
            <person name="Wolf J."/>
            <person name="Neumann-Schaal M."/>
            <person name="Henke P."/>
            <person name="Tank M."/>
            <person name="Sproer C."/>
            <person name="Bunk B."/>
            <person name="Overmann J."/>
        </authorList>
    </citation>
    <scope>NUCLEOTIDE SEQUENCE [LARGE SCALE GENOMIC DNA]</scope>
    <source>
        <strain evidence="15 16">DSM 6702</strain>
    </source>
</reference>
<dbReference type="PANTHER" id="PTHR32472">
    <property type="entry name" value="DNA REPAIR PROTEIN RADA"/>
    <property type="match status" value="1"/>
</dbReference>
<keyword evidence="1 11" id="KW-0479">Metal-binding</keyword>
<dbReference type="SMART" id="SM00382">
    <property type="entry name" value="AAA"/>
    <property type="match status" value="1"/>
</dbReference>
<organism evidence="15 16">
    <name type="scientific">Thiorhodovibrio winogradskyi</name>
    <dbReference type="NCBI Taxonomy" id="77007"/>
    <lineage>
        <taxon>Bacteria</taxon>
        <taxon>Pseudomonadati</taxon>
        <taxon>Pseudomonadota</taxon>
        <taxon>Gammaproteobacteria</taxon>
        <taxon>Chromatiales</taxon>
        <taxon>Chromatiaceae</taxon>
        <taxon>Thiorhodovibrio</taxon>
    </lineage>
</organism>
<comment type="function">
    <text evidence="13">DNA-dependent ATPase involved in processing of recombination intermediates, plays a role in repairing DNA breaks. Stimulates the branch migration of RecA-mediated strand transfer reactions, allowing the 3' invading strand to extend heteroduplex DNA faster. Binds ssDNA in the presence of ADP but not other nucleotides, has ATPase activity that is stimulated by ssDNA and various branched DNA structures, but inhibited by SSB. Does not have RecA's homology-searching function.</text>
</comment>
<keyword evidence="2 11" id="KW-0547">Nucleotide-binding</keyword>
<evidence type="ECO:0000256" key="2">
    <source>
        <dbReference type="ARBA" id="ARBA00022741"/>
    </source>
</evidence>
<dbReference type="Gene3D" id="3.30.230.10">
    <property type="match status" value="1"/>
</dbReference>
<dbReference type="PROSITE" id="PS50162">
    <property type="entry name" value="RECA_2"/>
    <property type="match status" value="1"/>
</dbReference>
<evidence type="ECO:0000256" key="11">
    <source>
        <dbReference type="HAMAP-Rule" id="MF_01498"/>
    </source>
</evidence>
<feature type="region of interest" description="Lon-protease-like" evidence="11">
    <location>
        <begin position="381"/>
        <end position="481"/>
    </location>
</feature>
<keyword evidence="7 11" id="KW-0067">ATP-binding</keyword>
<dbReference type="InterPro" id="IPR004504">
    <property type="entry name" value="DNA_repair_RadA"/>
</dbReference>
<proteinExistence type="inferred from homology"/>
<evidence type="ECO:0000256" key="10">
    <source>
        <dbReference type="ARBA" id="ARBA00023204"/>
    </source>
</evidence>
<dbReference type="SUPFAM" id="SSF54211">
    <property type="entry name" value="Ribosomal protein S5 domain 2-like"/>
    <property type="match status" value="1"/>
</dbReference>
<comment type="similarity">
    <text evidence="11 13">Belongs to the RecA family. RadA subfamily.</text>
</comment>
<dbReference type="InterPro" id="IPR020568">
    <property type="entry name" value="Ribosomal_Su5_D2-typ_SF"/>
</dbReference>
<keyword evidence="9 11" id="KW-0238">DNA-binding</keyword>
<keyword evidence="5 15" id="KW-0378">Hydrolase</keyword>
<evidence type="ECO:0000256" key="6">
    <source>
        <dbReference type="ARBA" id="ARBA00022833"/>
    </source>
</evidence>
<comment type="function">
    <text evidence="11">Plays a role in repairing double-strand DNA breaks, probably involving stabilizing or processing branched DNA or blocked replication forks.</text>
</comment>
<evidence type="ECO:0000256" key="13">
    <source>
        <dbReference type="RuleBase" id="RU003555"/>
    </source>
</evidence>
<dbReference type="SUPFAM" id="SSF52540">
    <property type="entry name" value="P-loop containing nucleoside triphosphate hydrolases"/>
    <property type="match status" value="1"/>
</dbReference>
<evidence type="ECO:0000256" key="1">
    <source>
        <dbReference type="ARBA" id="ARBA00022723"/>
    </source>
</evidence>
<keyword evidence="16" id="KW-1185">Reference proteome</keyword>
<dbReference type="PANTHER" id="PTHR32472:SF10">
    <property type="entry name" value="DNA REPAIR PROTEIN RADA-LIKE PROTEIN"/>
    <property type="match status" value="1"/>
</dbReference>
<keyword evidence="10 11" id="KW-0234">DNA repair</keyword>
<evidence type="ECO:0000256" key="4">
    <source>
        <dbReference type="ARBA" id="ARBA00022771"/>
    </source>
</evidence>
<keyword evidence="8 11" id="KW-0346">Stress response</keyword>
<dbReference type="PRINTS" id="PR01874">
    <property type="entry name" value="DNAREPAIRADA"/>
</dbReference>
<keyword evidence="6 13" id="KW-0862">Zinc</keyword>
<evidence type="ECO:0000313" key="16">
    <source>
        <dbReference type="Proteomes" id="UP001432180"/>
    </source>
</evidence>
<evidence type="ECO:0000256" key="9">
    <source>
        <dbReference type="ARBA" id="ARBA00023125"/>
    </source>
</evidence>
<dbReference type="GO" id="GO:0006508">
    <property type="term" value="P:proteolysis"/>
    <property type="evidence" value="ECO:0007669"/>
    <property type="project" value="UniProtKB-KW"/>
</dbReference>
<comment type="domain">
    <text evidence="11">The middle region has homology to RecA with ATPase motifs including the RadA KNRFG motif, while the C-terminus is homologous to Lon protease.</text>
</comment>
<dbReference type="CDD" id="cd01121">
    <property type="entry name" value="RadA_SMS_N"/>
    <property type="match status" value="1"/>
</dbReference>
<feature type="binding site" evidence="11">
    <location>
        <begin position="116"/>
        <end position="123"/>
    </location>
    <ligand>
        <name>ATP</name>
        <dbReference type="ChEBI" id="CHEBI:30616"/>
    </ligand>
</feature>
<dbReference type="Gene3D" id="3.40.50.300">
    <property type="entry name" value="P-loop containing nucleotide triphosphate hydrolases"/>
    <property type="match status" value="1"/>
</dbReference>
<dbReference type="EMBL" id="CP121472">
    <property type="protein sequence ID" value="WPL16355.1"/>
    <property type="molecule type" value="Genomic_DNA"/>
</dbReference>
<evidence type="ECO:0000256" key="5">
    <source>
        <dbReference type="ARBA" id="ARBA00022801"/>
    </source>
</evidence>